<name>A0A0E9XEC5_ANGAN</name>
<organism evidence="1">
    <name type="scientific">Anguilla anguilla</name>
    <name type="common">European freshwater eel</name>
    <name type="synonym">Muraena anguilla</name>
    <dbReference type="NCBI Taxonomy" id="7936"/>
    <lineage>
        <taxon>Eukaryota</taxon>
        <taxon>Metazoa</taxon>
        <taxon>Chordata</taxon>
        <taxon>Craniata</taxon>
        <taxon>Vertebrata</taxon>
        <taxon>Euteleostomi</taxon>
        <taxon>Actinopterygii</taxon>
        <taxon>Neopterygii</taxon>
        <taxon>Teleostei</taxon>
        <taxon>Anguilliformes</taxon>
        <taxon>Anguillidae</taxon>
        <taxon>Anguilla</taxon>
    </lineage>
</organism>
<accession>A0A0E9XEC5</accession>
<sequence length="54" mass="6063">MHCGVTGLYLDWRPFNFASEKSSCAHPRLVRGSSCILRSSHPKSTDSIYCLVFT</sequence>
<proteinExistence type="predicted"/>
<dbReference type="AlphaFoldDB" id="A0A0E9XEC5"/>
<protein>
    <submittedName>
        <fullName evidence="1">Uncharacterized protein</fullName>
    </submittedName>
</protein>
<reference evidence="1" key="2">
    <citation type="journal article" date="2015" name="Fish Shellfish Immunol.">
        <title>Early steps in the European eel (Anguilla anguilla)-Vibrio vulnificus interaction in the gills: Role of the RtxA13 toxin.</title>
        <authorList>
            <person name="Callol A."/>
            <person name="Pajuelo D."/>
            <person name="Ebbesson L."/>
            <person name="Teles M."/>
            <person name="MacKenzie S."/>
            <person name="Amaro C."/>
        </authorList>
    </citation>
    <scope>NUCLEOTIDE SEQUENCE</scope>
</reference>
<reference evidence="1" key="1">
    <citation type="submission" date="2014-11" db="EMBL/GenBank/DDBJ databases">
        <authorList>
            <person name="Amaro Gonzalez C."/>
        </authorList>
    </citation>
    <scope>NUCLEOTIDE SEQUENCE</scope>
</reference>
<evidence type="ECO:0000313" key="1">
    <source>
        <dbReference type="EMBL" id="JAI00039.1"/>
    </source>
</evidence>
<dbReference type="EMBL" id="GBXM01008539">
    <property type="protein sequence ID" value="JAI00039.1"/>
    <property type="molecule type" value="Transcribed_RNA"/>
</dbReference>